<keyword evidence="6 8" id="KW-1133">Transmembrane helix</keyword>
<keyword evidence="4" id="KW-0762">Sugar transport</keyword>
<evidence type="ECO:0000256" key="3">
    <source>
        <dbReference type="ARBA" id="ARBA00022475"/>
    </source>
</evidence>
<feature type="transmembrane region" description="Helical" evidence="8">
    <location>
        <begin position="115"/>
        <end position="137"/>
    </location>
</feature>
<evidence type="ECO:0000256" key="1">
    <source>
        <dbReference type="ARBA" id="ARBA00004651"/>
    </source>
</evidence>
<evidence type="ECO:0000256" key="5">
    <source>
        <dbReference type="ARBA" id="ARBA00022692"/>
    </source>
</evidence>
<dbReference type="SUPFAM" id="SSF103473">
    <property type="entry name" value="MFS general substrate transporter"/>
    <property type="match status" value="1"/>
</dbReference>
<keyword evidence="5 8" id="KW-0812">Transmembrane</keyword>
<evidence type="ECO:0000256" key="2">
    <source>
        <dbReference type="ARBA" id="ARBA00022448"/>
    </source>
</evidence>
<feature type="domain" description="Major facilitator superfamily (MFS) profile" evidence="9">
    <location>
        <begin position="72"/>
        <end position="512"/>
    </location>
</feature>
<evidence type="ECO:0000313" key="10">
    <source>
        <dbReference type="EMBL" id="JAS44545.1"/>
    </source>
</evidence>
<keyword evidence="3" id="KW-1003">Cell membrane</keyword>
<dbReference type="Gene3D" id="1.20.1250.20">
    <property type="entry name" value="MFS general substrate transporter like domains"/>
    <property type="match status" value="1"/>
</dbReference>
<dbReference type="InterPro" id="IPR005829">
    <property type="entry name" value="Sugar_transporter_CS"/>
</dbReference>
<dbReference type="AlphaFoldDB" id="A0A1B6F2Y7"/>
<feature type="transmembrane region" description="Helical" evidence="8">
    <location>
        <begin position="227"/>
        <end position="248"/>
    </location>
</feature>
<feature type="transmembrane region" description="Helical" evidence="8">
    <location>
        <begin position="74"/>
        <end position="95"/>
    </location>
</feature>
<sequence length="526" mass="57732">GHSCERRRLRHIMHKVKPTIVRNERNDSEAFNESWRWLDSDQLVAAGASVRVASAMKGSAAGSDFKTTGALRQYAAACSASLMVMTTGAWLGWPSPAIKKLLANQTEMVVNHEQISWVVSLMDAGSAVSPIPAGFLMDVIGRKAILLLTGLLFAVTWLMPLVLQTPLVLYIARFLAGMGKGVAFTVAPMYIGEIASTRIRGALSTMFAGLLWSGTMFEFGFGPFISYNALLILSLVMPVAFLATFIFMPESPYYLVMKRRNEDARKALKWLRNCPSVQPGDDIDANPVEQELKEMKKNVSEEMQNKGSFKDLVTSRSNRKAIVIVLLISMFQRTCGISPMLAYSSVTLPETGTFIGPNQIIVVFGFILTISNFLATPLIDRLGRKPLLIFSGAGCGLVTCISAIFYYVHHQTDIDTSSFLWIPYVGICCFGLTHSIGIGGIPHTLLSELFPQNVKCYAASLASITFALSSFAINKVYITVSTSVGVWAMFTFFAFNGLMCALFSAFVVFETKGKSFAEIQRILHKA</sequence>
<feature type="non-terminal residue" evidence="10">
    <location>
        <position position="1"/>
    </location>
</feature>
<dbReference type="PANTHER" id="PTHR48021:SF46">
    <property type="entry name" value="MAJOR FACILITATOR SUPERFAMILY (MFS) PROFILE DOMAIN-CONTAINING PROTEIN"/>
    <property type="match status" value="1"/>
</dbReference>
<dbReference type="GO" id="GO:0005886">
    <property type="term" value="C:plasma membrane"/>
    <property type="evidence" value="ECO:0007669"/>
    <property type="project" value="UniProtKB-SubCell"/>
</dbReference>
<feature type="transmembrane region" description="Helical" evidence="8">
    <location>
        <begin position="457"/>
        <end position="478"/>
    </location>
</feature>
<feature type="transmembrane region" description="Helical" evidence="8">
    <location>
        <begin position="421"/>
        <end position="445"/>
    </location>
</feature>
<feature type="transmembrane region" description="Helical" evidence="8">
    <location>
        <begin position="144"/>
        <end position="163"/>
    </location>
</feature>
<feature type="transmembrane region" description="Helical" evidence="8">
    <location>
        <begin position="169"/>
        <end position="191"/>
    </location>
</feature>
<feature type="transmembrane region" description="Helical" evidence="8">
    <location>
        <begin position="321"/>
        <end position="342"/>
    </location>
</feature>
<dbReference type="InterPro" id="IPR036259">
    <property type="entry name" value="MFS_trans_sf"/>
</dbReference>
<feature type="transmembrane region" description="Helical" evidence="8">
    <location>
        <begin position="484"/>
        <end position="509"/>
    </location>
</feature>
<dbReference type="GO" id="GO:0022857">
    <property type="term" value="F:transmembrane transporter activity"/>
    <property type="evidence" value="ECO:0007669"/>
    <property type="project" value="InterPro"/>
</dbReference>
<feature type="transmembrane region" description="Helical" evidence="8">
    <location>
        <begin position="203"/>
        <end position="221"/>
    </location>
</feature>
<keyword evidence="2" id="KW-0813">Transport</keyword>
<dbReference type="FunFam" id="1.20.1250.20:FF:000218">
    <property type="entry name" value="facilitated trehalose transporter Tret1"/>
    <property type="match status" value="1"/>
</dbReference>
<dbReference type="InterPro" id="IPR050549">
    <property type="entry name" value="MFS_Trehalose_Transporter"/>
</dbReference>
<evidence type="ECO:0000256" key="6">
    <source>
        <dbReference type="ARBA" id="ARBA00022989"/>
    </source>
</evidence>
<accession>A0A1B6F2Y7</accession>
<feature type="transmembrane region" description="Helical" evidence="8">
    <location>
        <begin position="387"/>
        <end position="409"/>
    </location>
</feature>
<dbReference type="InterPro" id="IPR020846">
    <property type="entry name" value="MFS_dom"/>
</dbReference>
<evidence type="ECO:0000256" key="7">
    <source>
        <dbReference type="ARBA" id="ARBA00023136"/>
    </source>
</evidence>
<feature type="transmembrane region" description="Helical" evidence="8">
    <location>
        <begin position="354"/>
        <end position="375"/>
    </location>
</feature>
<name>A0A1B6F2Y7_9HEMI</name>
<reference evidence="10" key="1">
    <citation type="submission" date="2015-11" db="EMBL/GenBank/DDBJ databases">
        <title>De novo transcriptome assembly of four potential Pierce s Disease insect vectors from Arizona vineyards.</title>
        <authorList>
            <person name="Tassone E.E."/>
        </authorList>
    </citation>
    <scope>NUCLEOTIDE SEQUENCE</scope>
</reference>
<dbReference type="PROSITE" id="PS50850">
    <property type="entry name" value="MFS"/>
    <property type="match status" value="1"/>
</dbReference>
<dbReference type="EMBL" id="GECZ01025224">
    <property type="protein sequence ID" value="JAS44545.1"/>
    <property type="molecule type" value="Transcribed_RNA"/>
</dbReference>
<protein>
    <recommendedName>
        <fullName evidence="9">Major facilitator superfamily (MFS) profile domain-containing protein</fullName>
    </recommendedName>
</protein>
<dbReference type="PROSITE" id="PS00217">
    <property type="entry name" value="SUGAR_TRANSPORT_2"/>
    <property type="match status" value="1"/>
</dbReference>
<dbReference type="InterPro" id="IPR005828">
    <property type="entry name" value="MFS_sugar_transport-like"/>
</dbReference>
<gene>
    <name evidence="10" type="ORF">g.34995</name>
</gene>
<dbReference type="Pfam" id="PF00083">
    <property type="entry name" value="Sugar_tr"/>
    <property type="match status" value="1"/>
</dbReference>
<organism evidence="10">
    <name type="scientific">Cuerna arida</name>
    <dbReference type="NCBI Taxonomy" id="1464854"/>
    <lineage>
        <taxon>Eukaryota</taxon>
        <taxon>Metazoa</taxon>
        <taxon>Ecdysozoa</taxon>
        <taxon>Arthropoda</taxon>
        <taxon>Hexapoda</taxon>
        <taxon>Insecta</taxon>
        <taxon>Pterygota</taxon>
        <taxon>Neoptera</taxon>
        <taxon>Paraneoptera</taxon>
        <taxon>Hemiptera</taxon>
        <taxon>Auchenorrhyncha</taxon>
        <taxon>Membracoidea</taxon>
        <taxon>Cicadellidae</taxon>
        <taxon>Cicadellinae</taxon>
        <taxon>Proconiini</taxon>
        <taxon>Cuerna</taxon>
    </lineage>
</organism>
<evidence type="ECO:0000259" key="9">
    <source>
        <dbReference type="PROSITE" id="PS50850"/>
    </source>
</evidence>
<proteinExistence type="predicted"/>
<keyword evidence="7 8" id="KW-0472">Membrane</keyword>
<dbReference type="PANTHER" id="PTHR48021">
    <property type="match status" value="1"/>
</dbReference>
<comment type="subcellular location">
    <subcellularLocation>
        <location evidence="1">Cell membrane</location>
        <topology evidence="1">Multi-pass membrane protein</topology>
    </subcellularLocation>
</comment>
<dbReference type="PROSITE" id="PS00216">
    <property type="entry name" value="SUGAR_TRANSPORT_1"/>
    <property type="match status" value="1"/>
</dbReference>
<evidence type="ECO:0000256" key="8">
    <source>
        <dbReference type="SAM" id="Phobius"/>
    </source>
</evidence>
<evidence type="ECO:0000256" key="4">
    <source>
        <dbReference type="ARBA" id="ARBA00022597"/>
    </source>
</evidence>